<evidence type="ECO:0000313" key="1">
    <source>
        <dbReference type="EMBL" id="KFD53874.1"/>
    </source>
</evidence>
<dbReference type="Proteomes" id="UP000030764">
    <property type="component" value="Unassembled WGS sequence"/>
</dbReference>
<organism evidence="1 2">
    <name type="scientific">Trichuris suis</name>
    <name type="common">pig whipworm</name>
    <dbReference type="NCBI Taxonomy" id="68888"/>
    <lineage>
        <taxon>Eukaryota</taxon>
        <taxon>Metazoa</taxon>
        <taxon>Ecdysozoa</taxon>
        <taxon>Nematoda</taxon>
        <taxon>Enoplea</taxon>
        <taxon>Dorylaimia</taxon>
        <taxon>Trichinellida</taxon>
        <taxon>Trichuridae</taxon>
        <taxon>Trichuris</taxon>
    </lineage>
</organism>
<evidence type="ECO:0000313" key="2">
    <source>
        <dbReference type="Proteomes" id="UP000030764"/>
    </source>
</evidence>
<accession>A0A085M9H8</accession>
<dbReference type="AlphaFoldDB" id="A0A085M9H8"/>
<keyword evidence="2" id="KW-1185">Reference proteome</keyword>
<name>A0A085M9H8_9BILA</name>
<protein>
    <submittedName>
        <fullName evidence="1">Uncharacterized protein</fullName>
    </submittedName>
</protein>
<proteinExistence type="predicted"/>
<dbReference type="EMBL" id="KL363212">
    <property type="protein sequence ID" value="KFD53874.1"/>
    <property type="molecule type" value="Genomic_DNA"/>
</dbReference>
<sequence length="172" mass="19830">MSVELLSLTTQNSLLFFTEDVLFPVNGIIIFFRCDANRDVTLFMLETTGLRDLCALAVVVLLHKRTYLEKKNELLESDIYAPIAEDLTDGVRKTLISLLQYFEHETCDTELPKIRNYIHYVCTLTYTKPTIEAFGARLRSESFDGRIRLYRSITKQLEFSSVIEWGGTKCNI</sequence>
<gene>
    <name evidence="1" type="ORF">M513_05141</name>
</gene>
<reference evidence="1 2" key="1">
    <citation type="journal article" date="2014" name="Nat. Genet.">
        <title>Genome and transcriptome of the porcine whipworm Trichuris suis.</title>
        <authorList>
            <person name="Jex A.R."/>
            <person name="Nejsum P."/>
            <person name="Schwarz E.M."/>
            <person name="Hu L."/>
            <person name="Young N.D."/>
            <person name="Hall R.S."/>
            <person name="Korhonen P.K."/>
            <person name="Liao S."/>
            <person name="Thamsborg S."/>
            <person name="Xia J."/>
            <person name="Xu P."/>
            <person name="Wang S."/>
            <person name="Scheerlinck J.P."/>
            <person name="Hofmann A."/>
            <person name="Sternberg P.W."/>
            <person name="Wang J."/>
            <person name="Gasser R.B."/>
        </authorList>
    </citation>
    <scope>NUCLEOTIDE SEQUENCE [LARGE SCALE GENOMIC DNA]</scope>
    <source>
        <strain evidence="1">DCEP-RM93M</strain>
    </source>
</reference>